<dbReference type="AlphaFoldDB" id="A0A0W8FK12"/>
<accession>A0A0W8FK12</accession>
<comment type="caution">
    <text evidence="1">The sequence shown here is derived from an EMBL/GenBank/DDBJ whole genome shotgun (WGS) entry which is preliminary data.</text>
</comment>
<reference evidence="1" key="1">
    <citation type="journal article" date="2015" name="Proc. Natl. Acad. Sci. U.S.A.">
        <title>Networks of energetic and metabolic interactions define dynamics in microbial communities.</title>
        <authorList>
            <person name="Embree M."/>
            <person name="Liu J.K."/>
            <person name="Al-Bassam M.M."/>
            <person name="Zengler K."/>
        </authorList>
    </citation>
    <scope>NUCLEOTIDE SEQUENCE</scope>
</reference>
<sequence>MKECTRQDHELFEIIPFKDALLDSIGNRLSDRRLQGPEDLVHLRLFLQGHLRDDQGCGLCHQVRANHCEQRRVAHRELRERIGKGYPDRSALFPDDEIDMRKFCAVAYQCFSDEIHVHGLRLMQEYW</sequence>
<gene>
    <name evidence="1" type="ORF">ASZ90_009000</name>
</gene>
<name>A0A0W8FK12_9ZZZZ</name>
<proteinExistence type="predicted"/>
<evidence type="ECO:0000313" key="1">
    <source>
        <dbReference type="EMBL" id="KUG21242.1"/>
    </source>
</evidence>
<organism evidence="1">
    <name type="scientific">hydrocarbon metagenome</name>
    <dbReference type="NCBI Taxonomy" id="938273"/>
    <lineage>
        <taxon>unclassified sequences</taxon>
        <taxon>metagenomes</taxon>
        <taxon>ecological metagenomes</taxon>
    </lineage>
</organism>
<dbReference type="EMBL" id="LNQE01001083">
    <property type="protein sequence ID" value="KUG21242.1"/>
    <property type="molecule type" value="Genomic_DNA"/>
</dbReference>
<protein>
    <submittedName>
        <fullName evidence="1">Uncharacterized protein</fullName>
    </submittedName>
</protein>